<evidence type="ECO:0000256" key="1">
    <source>
        <dbReference type="SAM" id="Coils"/>
    </source>
</evidence>
<feature type="coiled-coil region" evidence="1">
    <location>
        <begin position="109"/>
        <end position="171"/>
    </location>
</feature>
<evidence type="ECO:0000313" key="2">
    <source>
        <dbReference type="EMBL" id="CAG8811244.1"/>
    </source>
</evidence>
<keyword evidence="1" id="KW-0175">Coiled coil</keyword>
<name>A0ABN7W316_GIGMA</name>
<reference evidence="2 3" key="1">
    <citation type="submission" date="2021-06" db="EMBL/GenBank/DDBJ databases">
        <authorList>
            <person name="Kallberg Y."/>
            <person name="Tangrot J."/>
            <person name="Rosling A."/>
        </authorList>
    </citation>
    <scope>NUCLEOTIDE SEQUENCE [LARGE SCALE GENOMIC DNA]</scope>
    <source>
        <strain evidence="2 3">120-4 pot B 10/14</strain>
    </source>
</reference>
<proteinExistence type="predicted"/>
<sequence>MLFIDFTRLYLKLQEDSDFIFKPICRIAVMIEKEHEYIDQELSTNVLSFNFTSELLNIDMKNATIHQKILDANNIINIRSFSQYMKHRIQKLETMLDNLDNNLTSNISASRYVKENQNYTRKIETLEKEACEYNKKIDSFEKDEGKYIKKIKKLNQEINDLKSRLEQESFDNLLNKIKGIEVKIESKTSLLSEKIKNIELLLDEASRIIVLLSAQIQNIKLNYELNDEIHELKKLFHNNSIKISENFTYEIHELTSDLQNHNYVINILLELAIDEKNNNPIAHESNHIKFAKQIGNLLQNYTPFYAEISERWAVINDIVYFFGTNKGVKALNDDAIEIDIIDLFDAAICFKKDLNSSFYDRYVIINLPNLKNIYSDEIIYAMQKILQAIQTILLIFGPYGRGCLLYLKQHKEFSSFIPTFKEILDFSIEAKRYFSMYILHHFFMNELNFEEGELTKLD</sequence>
<organism evidence="2 3">
    <name type="scientific">Gigaspora margarita</name>
    <dbReference type="NCBI Taxonomy" id="4874"/>
    <lineage>
        <taxon>Eukaryota</taxon>
        <taxon>Fungi</taxon>
        <taxon>Fungi incertae sedis</taxon>
        <taxon>Mucoromycota</taxon>
        <taxon>Glomeromycotina</taxon>
        <taxon>Glomeromycetes</taxon>
        <taxon>Diversisporales</taxon>
        <taxon>Gigasporaceae</taxon>
        <taxon>Gigaspora</taxon>
    </lineage>
</organism>
<accession>A0ABN7W316</accession>
<gene>
    <name evidence="2" type="ORF">GMARGA_LOCUS25295</name>
</gene>
<dbReference type="Proteomes" id="UP000789901">
    <property type="component" value="Unassembled WGS sequence"/>
</dbReference>
<evidence type="ECO:0000313" key="3">
    <source>
        <dbReference type="Proteomes" id="UP000789901"/>
    </source>
</evidence>
<protein>
    <submittedName>
        <fullName evidence="2">24950_t:CDS:1</fullName>
    </submittedName>
</protein>
<keyword evidence="3" id="KW-1185">Reference proteome</keyword>
<dbReference type="SUPFAM" id="SSF57997">
    <property type="entry name" value="Tropomyosin"/>
    <property type="match status" value="1"/>
</dbReference>
<comment type="caution">
    <text evidence="2">The sequence shown here is derived from an EMBL/GenBank/DDBJ whole genome shotgun (WGS) entry which is preliminary data.</text>
</comment>
<dbReference type="EMBL" id="CAJVQB010027825">
    <property type="protein sequence ID" value="CAG8811244.1"/>
    <property type="molecule type" value="Genomic_DNA"/>
</dbReference>